<dbReference type="GeneID" id="82527292"/>
<keyword evidence="2" id="KW-1185">Reference proteome</keyword>
<name>A0A2V1II04_9BACT</name>
<evidence type="ECO:0000313" key="1">
    <source>
        <dbReference type="EMBL" id="PWB00310.1"/>
    </source>
</evidence>
<gene>
    <name evidence="1" type="ORF">C5O23_13290</name>
</gene>
<reference evidence="2" key="1">
    <citation type="submission" date="2018-02" db="EMBL/GenBank/DDBJ databases">
        <authorList>
            <person name="Clavel T."/>
            <person name="Strowig T."/>
        </authorList>
    </citation>
    <scope>NUCLEOTIDE SEQUENCE [LARGE SCALE GENOMIC DNA]</scope>
    <source>
        <strain evidence="2">DSM 103720</strain>
    </source>
</reference>
<proteinExistence type="predicted"/>
<protein>
    <submittedName>
        <fullName evidence="1">Uncharacterized protein</fullName>
    </submittedName>
</protein>
<comment type="caution">
    <text evidence="1">The sequence shown here is derived from an EMBL/GenBank/DDBJ whole genome shotgun (WGS) entry which is preliminary data.</text>
</comment>
<sequence length="95" mass="10656">MARKAKKSTENIATVVAPTVETTAPATPKLIVAQRKFNRWYVYFKGVAPKDNVGCGCKTAKSAMRYMHLLKARYGATISQNIYERLQFEAAREEA</sequence>
<dbReference type="AlphaFoldDB" id="A0A2V1II04"/>
<dbReference type="Proteomes" id="UP000244905">
    <property type="component" value="Unassembled WGS sequence"/>
</dbReference>
<organism evidence="1 2">
    <name type="scientific">Duncaniella muris</name>
    <dbReference type="NCBI Taxonomy" id="2094150"/>
    <lineage>
        <taxon>Bacteria</taxon>
        <taxon>Pseudomonadati</taxon>
        <taxon>Bacteroidota</taxon>
        <taxon>Bacteroidia</taxon>
        <taxon>Bacteroidales</taxon>
        <taxon>Muribaculaceae</taxon>
        <taxon>Duncaniella</taxon>
    </lineage>
</organism>
<dbReference type="RefSeq" id="WP_107033402.1">
    <property type="nucleotide sequence ID" value="NZ_CAPFED010000015.1"/>
</dbReference>
<accession>A0A2V1II04</accession>
<dbReference type="EMBL" id="PUEC01000047">
    <property type="protein sequence ID" value="PWB00310.1"/>
    <property type="molecule type" value="Genomic_DNA"/>
</dbReference>
<evidence type="ECO:0000313" key="2">
    <source>
        <dbReference type="Proteomes" id="UP000244905"/>
    </source>
</evidence>